<evidence type="ECO:0000313" key="2">
    <source>
        <dbReference type="EMBL" id="TIA33349.1"/>
    </source>
</evidence>
<organism evidence="2 3">
    <name type="scientific">Aureobasidium pullulans</name>
    <name type="common">Black yeast</name>
    <name type="synonym">Pullularia pullulans</name>
    <dbReference type="NCBI Taxonomy" id="5580"/>
    <lineage>
        <taxon>Eukaryota</taxon>
        <taxon>Fungi</taxon>
        <taxon>Dikarya</taxon>
        <taxon>Ascomycota</taxon>
        <taxon>Pezizomycotina</taxon>
        <taxon>Dothideomycetes</taxon>
        <taxon>Dothideomycetidae</taxon>
        <taxon>Dothideales</taxon>
        <taxon>Saccotheciaceae</taxon>
        <taxon>Aureobasidium</taxon>
    </lineage>
</organism>
<dbReference type="AlphaFoldDB" id="A0A4T0BGJ3"/>
<dbReference type="EMBL" id="QZBZ01000198">
    <property type="protein sequence ID" value="TIA33349.1"/>
    <property type="molecule type" value="Genomic_DNA"/>
</dbReference>
<feature type="region of interest" description="Disordered" evidence="1">
    <location>
        <begin position="211"/>
        <end position="230"/>
    </location>
</feature>
<feature type="non-terminal residue" evidence="2">
    <location>
        <position position="1"/>
    </location>
</feature>
<comment type="caution">
    <text evidence="2">The sequence shown here is derived from an EMBL/GenBank/DDBJ whole genome shotgun (WGS) entry which is preliminary data.</text>
</comment>
<evidence type="ECO:0000256" key="1">
    <source>
        <dbReference type="SAM" id="MobiDB-lite"/>
    </source>
</evidence>
<protein>
    <recommendedName>
        <fullName evidence="4">DDE-1 domain-containing protein</fullName>
    </recommendedName>
</protein>
<evidence type="ECO:0000313" key="3">
    <source>
        <dbReference type="Proteomes" id="UP000308724"/>
    </source>
</evidence>
<evidence type="ECO:0008006" key="4">
    <source>
        <dbReference type="Google" id="ProtNLM"/>
    </source>
</evidence>
<proteinExistence type="predicted"/>
<accession>A0A4T0BGJ3</accession>
<gene>
    <name evidence="2" type="ORF">D6C78_07611</name>
</gene>
<dbReference type="Proteomes" id="UP000308724">
    <property type="component" value="Unassembled WGS sequence"/>
</dbReference>
<reference evidence="2 3" key="1">
    <citation type="submission" date="2018-10" db="EMBL/GenBank/DDBJ databases">
        <title>Fifty Aureobasidium pullulans genomes reveal a recombining polyextremotolerant generalist.</title>
        <authorList>
            <person name="Gostincar C."/>
            <person name="Turk M."/>
            <person name="Zajc J."/>
            <person name="Gunde-Cimerman N."/>
        </authorList>
    </citation>
    <scope>NUCLEOTIDE SEQUENCE [LARGE SCALE GENOMIC DNA]</scope>
    <source>
        <strain evidence="2 3">EXF-1645</strain>
    </source>
</reference>
<sequence>GAYTSNQAKREGRLQAIELDGHKSHIKEGSEELAKKHKIRLHVLSPHTSGLLQPLHLALALFPPQNQLYDLQQFQDASPIERKDFSEIYYKARCDTLTSRDITECWRQAGIVPWNVQHVVDKEEVKKYTSPEATPTRDKVTTPRHPRDTIRYMRDTPQVISLNVMEKYEQLKEVCRKTNHAFGRSTITILQKENEVHNKNRELTEALQEKPRIRSKKQKGKGLLSHAKVV</sequence>
<name>A0A4T0BGJ3_AURPU</name>